<keyword evidence="1" id="KW-0472">Membrane</keyword>
<name>A0ABY8CR56_9HYPH</name>
<keyword evidence="1" id="KW-0812">Transmembrane</keyword>
<organism evidence="2 3">
    <name type="scientific">Sinorhizobium numidicum</name>
    <dbReference type="NCBI Taxonomy" id="680248"/>
    <lineage>
        <taxon>Bacteria</taxon>
        <taxon>Pseudomonadati</taxon>
        <taxon>Pseudomonadota</taxon>
        <taxon>Alphaproteobacteria</taxon>
        <taxon>Hyphomicrobiales</taxon>
        <taxon>Rhizobiaceae</taxon>
        <taxon>Sinorhizobium/Ensifer group</taxon>
        <taxon>Sinorhizobium</taxon>
    </lineage>
</organism>
<evidence type="ECO:0000256" key="1">
    <source>
        <dbReference type="SAM" id="Phobius"/>
    </source>
</evidence>
<reference evidence="2 3" key="1">
    <citation type="submission" date="2023-03" db="EMBL/GenBank/DDBJ databases">
        <authorList>
            <person name="Kaur S."/>
            <person name="Espinosa-Saiz D."/>
            <person name="Velazquez E."/>
            <person name="Menendez E."/>
            <person name="diCenzo G.C."/>
        </authorList>
    </citation>
    <scope>NUCLEOTIDE SEQUENCE [LARGE SCALE GENOMIC DNA]</scope>
    <source>
        <strain evidence="2 3">LMG 27395</strain>
    </source>
</reference>
<protein>
    <submittedName>
        <fullName evidence="2">Uncharacterized protein</fullName>
    </submittedName>
</protein>
<keyword evidence="3" id="KW-1185">Reference proteome</keyword>
<keyword evidence="1" id="KW-1133">Transmembrane helix</keyword>
<dbReference type="Proteomes" id="UP001235547">
    <property type="component" value="Chromosome 2"/>
</dbReference>
<gene>
    <name evidence="2" type="ORF">PYH38_000523</name>
</gene>
<proteinExistence type="predicted"/>
<evidence type="ECO:0000313" key="3">
    <source>
        <dbReference type="Proteomes" id="UP001235547"/>
    </source>
</evidence>
<sequence length="79" mass="8709">MVIIDFILEVIGYTTARLILPLITRGKVRVEPASSTETGFNWLGFKRVSDGALLCHAPMEGWFGLIPWVLVIALVVLIA</sequence>
<feature type="transmembrane region" description="Helical" evidence="1">
    <location>
        <begin position="61"/>
        <end position="78"/>
    </location>
</feature>
<dbReference type="RefSeq" id="WP_280731888.1">
    <property type="nucleotide sequence ID" value="NZ_CP120367.1"/>
</dbReference>
<evidence type="ECO:0000313" key="2">
    <source>
        <dbReference type="EMBL" id="WEX81149.1"/>
    </source>
</evidence>
<accession>A0ABY8CR56</accession>
<dbReference type="EMBL" id="CP120370">
    <property type="protein sequence ID" value="WEX81149.1"/>
    <property type="molecule type" value="Genomic_DNA"/>
</dbReference>